<dbReference type="PROSITE" id="PS50234">
    <property type="entry name" value="VWFA"/>
    <property type="match status" value="1"/>
</dbReference>
<dbReference type="SMART" id="SM00327">
    <property type="entry name" value="VWA"/>
    <property type="match status" value="1"/>
</dbReference>
<dbReference type="AlphaFoldDB" id="A0AAU9XI58"/>
<reference evidence="2 3" key="1">
    <citation type="submission" date="2022-05" db="EMBL/GenBank/DDBJ databases">
        <authorList>
            <consortium name="Genoscope - CEA"/>
            <person name="William W."/>
        </authorList>
    </citation>
    <scope>NUCLEOTIDE SEQUENCE [LARGE SCALE GENOMIC DNA]</scope>
</reference>
<dbReference type="Pfam" id="PF00092">
    <property type="entry name" value="VWA"/>
    <property type="match status" value="1"/>
</dbReference>
<evidence type="ECO:0000259" key="1">
    <source>
        <dbReference type="PROSITE" id="PS50234"/>
    </source>
</evidence>
<keyword evidence="3" id="KW-1185">Reference proteome</keyword>
<comment type="caution">
    <text evidence="2">The sequence shown here is derived from an EMBL/GenBank/DDBJ whole genome shotgun (WGS) entry which is preliminary data.</text>
</comment>
<dbReference type="SUPFAM" id="SSF53300">
    <property type="entry name" value="vWA-like"/>
    <property type="match status" value="1"/>
</dbReference>
<dbReference type="Proteomes" id="UP001159428">
    <property type="component" value="Unassembled WGS sequence"/>
</dbReference>
<proteinExistence type="predicted"/>
<name>A0AAU9XI58_9CNID</name>
<accession>A0AAU9XI58</accession>
<evidence type="ECO:0000313" key="3">
    <source>
        <dbReference type="Proteomes" id="UP001159428"/>
    </source>
</evidence>
<gene>
    <name evidence="2" type="ORF">PMEA_00023880</name>
</gene>
<feature type="domain" description="VWFA" evidence="1">
    <location>
        <begin position="42"/>
        <end position="221"/>
    </location>
</feature>
<sequence>TLLSAFQTVPPLSVTADKFMSSFLGMGSHWSMRPRRNLQNEDIVVVIDGSGSVGSCEFDKGKKALVHLMGKMVRPDRDTRYAAVTFSSYSQVNFKFTPHSIAASRIMNIPYPGGSTNTQAGLAEAKRLLFDDPSSGRRGSSEKVVILITDGQSNEQPHLTIPNAQELKKRQVKILVVAVGSYISGIDEMVKVASDPPTDHMFRVKSLGEFHDIVRLILDKVFPGKWKISSDPPCGYGK</sequence>
<dbReference type="InterPro" id="IPR036465">
    <property type="entry name" value="vWFA_dom_sf"/>
</dbReference>
<dbReference type="PANTHER" id="PTHR24020:SF20">
    <property type="entry name" value="PH DOMAIN-CONTAINING PROTEIN"/>
    <property type="match status" value="1"/>
</dbReference>
<dbReference type="InterPro" id="IPR050525">
    <property type="entry name" value="ECM_Assembly_Org"/>
</dbReference>
<dbReference type="InterPro" id="IPR002035">
    <property type="entry name" value="VWF_A"/>
</dbReference>
<evidence type="ECO:0000313" key="2">
    <source>
        <dbReference type="EMBL" id="CAH3148438.1"/>
    </source>
</evidence>
<feature type="non-terminal residue" evidence="2">
    <location>
        <position position="1"/>
    </location>
</feature>
<dbReference type="PANTHER" id="PTHR24020">
    <property type="entry name" value="COLLAGEN ALPHA"/>
    <property type="match status" value="1"/>
</dbReference>
<dbReference type="EMBL" id="CALNXJ010000044">
    <property type="protein sequence ID" value="CAH3148438.1"/>
    <property type="molecule type" value="Genomic_DNA"/>
</dbReference>
<organism evidence="2 3">
    <name type="scientific">Pocillopora meandrina</name>
    <dbReference type="NCBI Taxonomy" id="46732"/>
    <lineage>
        <taxon>Eukaryota</taxon>
        <taxon>Metazoa</taxon>
        <taxon>Cnidaria</taxon>
        <taxon>Anthozoa</taxon>
        <taxon>Hexacorallia</taxon>
        <taxon>Scleractinia</taxon>
        <taxon>Astrocoeniina</taxon>
        <taxon>Pocilloporidae</taxon>
        <taxon>Pocillopora</taxon>
    </lineage>
</organism>
<dbReference type="Gene3D" id="3.40.50.410">
    <property type="entry name" value="von Willebrand factor, type A domain"/>
    <property type="match status" value="1"/>
</dbReference>
<dbReference type="CDD" id="cd01450">
    <property type="entry name" value="vWFA_subfamily_ECM"/>
    <property type="match status" value="1"/>
</dbReference>
<protein>
    <recommendedName>
        <fullName evidence="1">VWFA domain-containing protein</fullName>
    </recommendedName>
</protein>
<dbReference type="PRINTS" id="PR00453">
    <property type="entry name" value="VWFADOMAIN"/>
</dbReference>